<name>A0AAD9PGE9_RIDPI</name>
<keyword evidence="13" id="KW-1185">Reference proteome</keyword>
<comment type="catalytic activity">
    <reaction evidence="1">
        <text>3',5'-cyclic AMP + H2O = AMP + H(+)</text>
        <dbReference type="Rhea" id="RHEA:25277"/>
        <dbReference type="ChEBI" id="CHEBI:15377"/>
        <dbReference type="ChEBI" id="CHEBI:15378"/>
        <dbReference type="ChEBI" id="CHEBI:58165"/>
        <dbReference type="ChEBI" id="CHEBI:456215"/>
        <dbReference type="EC" id="3.1.4.53"/>
    </reaction>
</comment>
<dbReference type="InterPro" id="IPR023088">
    <property type="entry name" value="PDEase"/>
</dbReference>
<feature type="binding site" evidence="7">
    <location>
        <position position="337"/>
    </location>
    <ligand>
        <name>AMP</name>
        <dbReference type="ChEBI" id="CHEBI:456215"/>
    </ligand>
</feature>
<dbReference type="Proteomes" id="UP001209878">
    <property type="component" value="Unassembled WGS sequence"/>
</dbReference>
<dbReference type="EC" id="3.1.4.-" evidence="9"/>
<evidence type="ECO:0000259" key="11">
    <source>
        <dbReference type="PROSITE" id="PS51845"/>
    </source>
</evidence>
<sequence length="708" mass="80284">MKVALLPIYSSCEDSSAFMKLDMVRRVGTMHPQGLLPNRPASTKRRNQRNRDNKDSCIMQTLTGANMGECLLSTVGNWSFNIFNLDKLTNGRSLFHISLHIFQEHNLIQTFNLDIVKLMRCISLIEDSYHNSNPYHNAVHAADVTQAMHCFLKENKLAQHLTPLEKLTAILSAITHDVDHPGVNQAFLIATSNPLATLYAKTSVLENHHWRAAIGLLLESGVFDHFETTTWNRIEWQLKSLILATDITRQQEYLCKFKTLNENDDLDMRKAEHRHFMMQIALKCADICNPCRPWEVSRRWSQHVCDEFFKQGDCERQLQLPVTPLCDRFGTSIAKIQSGFMQYVVRPLFIEWYRFSPTRQSRTLLDNIDINKIKWDEIIAEEQSEDEEEEEERLERLDEEEQSSETTVADGLSEDGKSETDESKENENPDELLSDDDDQIPLAPLPETCTSPVVFPCRRRHSMPTQIAVRHLMLPRRCCAPSRRHSLPHANILESIKMTSSFDRLCEKLSSVLEQLPQNGSRLCEYERLQPKLTSLSMSTDESCLECFQLEANKQTNAHGLVPSGSQRPYVSEPYIAADSDTTTPQLLKISPDRLSESWPLNSTAATTKTFHPSMCGSLATHSNGMSKTGVSGNMCDVGRTPMANSMSSQVLRPVNHKCSAMSNNVQANRVDRTIVEKTTDCNSKLHNSLSELDGKVPGHNKVIDPLL</sequence>
<dbReference type="InterPro" id="IPR003607">
    <property type="entry name" value="HD/PDEase_dom"/>
</dbReference>
<dbReference type="SUPFAM" id="SSF109604">
    <property type="entry name" value="HD-domain/PDEase-like"/>
    <property type="match status" value="1"/>
</dbReference>
<feature type="active site" description="Proton donor" evidence="6">
    <location>
        <position position="136"/>
    </location>
</feature>
<dbReference type="PANTHER" id="PTHR11347">
    <property type="entry name" value="CYCLIC NUCLEOTIDE PHOSPHODIESTERASE"/>
    <property type="match status" value="1"/>
</dbReference>
<feature type="binding site" evidence="7">
    <location>
        <begin position="136"/>
        <end position="140"/>
    </location>
    <ligand>
        <name>AMP</name>
        <dbReference type="ChEBI" id="CHEBI:456215"/>
    </ligand>
</feature>
<comment type="pathway">
    <text evidence="2">Purine metabolism; 3',5'-cyclic AMP degradation; AMP from 3',5'-cyclic AMP: step 1/1.</text>
</comment>
<feature type="compositionally biased region" description="Basic and acidic residues" evidence="10">
    <location>
        <begin position="414"/>
        <end position="427"/>
    </location>
</feature>
<dbReference type="InterPro" id="IPR002073">
    <property type="entry name" value="PDEase_catalytic_dom"/>
</dbReference>
<feature type="binding site" evidence="8">
    <location>
        <position position="177"/>
    </location>
    <ligand>
        <name>Zn(2+)</name>
        <dbReference type="ChEBI" id="CHEBI:29105"/>
        <label>1</label>
    </ligand>
</feature>
<feature type="compositionally biased region" description="Acidic residues" evidence="10">
    <location>
        <begin position="428"/>
        <end position="439"/>
    </location>
</feature>
<dbReference type="PROSITE" id="PS00126">
    <property type="entry name" value="PDEASE_I_1"/>
    <property type="match status" value="1"/>
</dbReference>
<feature type="binding site" evidence="7">
    <location>
        <position position="177"/>
    </location>
    <ligand>
        <name>AMP</name>
        <dbReference type="ChEBI" id="CHEBI:456215"/>
    </ligand>
</feature>
<dbReference type="GO" id="GO:0004115">
    <property type="term" value="F:3',5'-cyclic-AMP phosphodiesterase activity"/>
    <property type="evidence" value="ECO:0007669"/>
    <property type="project" value="UniProtKB-EC"/>
</dbReference>
<proteinExistence type="inferred from homology"/>
<comment type="cofactor">
    <cofactor evidence="9">
        <name>a divalent metal cation</name>
        <dbReference type="ChEBI" id="CHEBI:60240"/>
    </cofactor>
    <text evidence="9">Binds 2 divalent metal cations per subunit. Site 1 may preferentially bind zinc ions, while site 2 has a preference for magnesium and/or manganese ions.</text>
</comment>
<protein>
    <recommendedName>
        <fullName evidence="9">Phosphodiesterase</fullName>
        <ecNumber evidence="9">3.1.4.-</ecNumber>
    </recommendedName>
</protein>
<feature type="domain" description="PDEase" evidence="11">
    <location>
        <begin position="59"/>
        <end position="382"/>
    </location>
</feature>
<comment type="caution">
    <text evidence="12">The sequence shown here is derived from an EMBL/GenBank/DDBJ whole genome shotgun (WGS) entry which is preliminary data.</text>
</comment>
<evidence type="ECO:0000256" key="9">
    <source>
        <dbReference type="RuleBase" id="RU363067"/>
    </source>
</evidence>
<keyword evidence="3 8" id="KW-0479">Metal-binding</keyword>
<evidence type="ECO:0000256" key="6">
    <source>
        <dbReference type="PIRSR" id="PIRSR623088-1"/>
    </source>
</evidence>
<evidence type="ECO:0000256" key="7">
    <source>
        <dbReference type="PIRSR" id="PIRSR623088-2"/>
    </source>
</evidence>
<evidence type="ECO:0000256" key="2">
    <source>
        <dbReference type="ARBA" id="ARBA00004703"/>
    </source>
</evidence>
<dbReference type="GO" id="GO:0046872">
    <property type="term" value="F:metal ion binding"/>
    <property type="evidence" value="ECO:0007669"/>
    <property type="project" value="UniProtKB-KW"/>
</dbReference>
<dbReference type="GO" id="GO:0007165">
    <property type="term" value="P:signal transduction"/>
    <property type="evidence" value="ECO:0007669"/>
    <property type="project" value="InterPro"/>
</dbReference>
<feature type="region of interest" description="Disordered" evidence="10">
    <location>
        <begin position="31"/>
        <end position="55"/>
    </location>
</feature>
<dbReference type="CDD" id="cd00077">
    <property type="entry name" value="HDc"/>
    <property type="match status" value="1"/>
</dbReference>
<dbReference type="InterPro" id="IPR023174">
    <property type="entry name" value="PDEase_CS"/>
</dbReference>
<feature type="binding site" evidence="8">
    <location>
        <position position="286"/>
    </location>
    <ligand>
        <name>Zn(2+)</name>
        <dbReference type="ChEBI" id="CHEBI:29105"/>
        <label>1</label>
    </ligand>
</feature>
<feature type="binding site" evidence="8">
    <location>
        <position position="176"/>
    </location>
    <ligand>
        <name>Zn(2+)</name>
        <dbReference type="ChEBI" id="CHEBI:29105"/>
        <label>1</label>
    </ligand>
</feature>
<dbReference type="Pfam" id="PF00233">
    <property type="entry name" value="PDEase_I"/>
    <property type="match status" value="1"/>
</dbReference>
<evidence type="ECO:0000256" key="3">
    <source>
        <dbReference type="ARBA" id="ARBA00022723"/>
    </source>
</evidence>
<evidence type="ECO:0000313" key="12">
    <source>
        <dbReference type="EMBL" id="KAK2194087.1"/>
    </source>
</evidence>
<dbReference type="EMBL" id="JAODUO010000002">
    <property type="protein sequence ID" value="KAK2194087.1"/>
    <property type="molecule type" value="Genomic_DNA"/>
</dbReference>
<dbReference type="Gene3D" id="1.10.1300.10">
    <property type="entry name" value="3'5'-cyclic nucleotide phosphodiesterase, catalytic domain"/>
    <property type="match status" value="1"/>
</dbReference>
<comment type="similarity">
    <text evidence="5">Belongs to the cyclic nucleotide phosphodiesterase family. PDE7 subfamily.</text>
</comment>
<evidence type="ECO:0000313" key="13">
    <source>
        <dbReference type="Proteomes" id="UP001209878"/>
    </source>
</evidence>
<dbReference type="PRINTS" id="PR00387">
    <property type="entry name" value="PDIESTERASE1"/>
</dbReference>
<reference evidence="12" key="1">
    <citation type="journal article" date="2023" name="Mol. Biol. Evol.">
        <title>Third-Generation Sequencing Reveals the Adaptive Role of the Epigenome in Three Deep-Sea Polychaetes.</title>
        <authorList>
            <person name="Perez M."/>
            <person name="Aroh O."/>
            <person name="Sun Y."/>
            <person name="Lan Y."/>
            <person name="Juniper S.K."/>
            <person name="Young C.R."/>
            <person name="Angers B."/>
            <person name="Qian P.Y."/>
        </authorList>
    </citation>
    <scope>NUCLEOTIDE SEQUENCE</scope>
    <source>
        <strain evidence="12">R07B-5</strain>
    </source>
</reference>
<dbReference type="PROSITE" id="PS51845">
    <property type="entry name" value="PDEASE_I_2"/>
    <property type="match status" value="1"/>
</dbReference>
<dbReference type="FunFam" id="1.10.1300.10:FF:000004">
    <property type="entry name" value="Phosphodiesterase"/>
    <property type="match status" value="1"/>
</dbReference>
<feature type="binding site" evidence="7">
    <location>
        <position position="286"/>
    </location>
    <ligand>
        <name>AMP</name>
        <dbReference type="ChEBI" id="CHEBI:456215"/>
    </ligand>
</feature>
<dbReference type="SMART" id="SM00471">
    <property type="entry name" value="HDc"/>
    <property type="match status" value="1"/>
</dbReference>
<accession>A0AAD9PGE9</accession>
<evidence type="ECO:0000256" key="1">
    <source>
        <dbReference type="ARBA" id="ARBA00000621"/>
    </source>
</evidence>
<feature type="region of interest" description="Disordered" evidence="10">
    <location>
        <begin position="381"/>
        <end position="445"/>
    </location>
</feature>
<evidence type="ECO:0000256" key="4">
    <source>
        <dbReference type="ARBA" id="ARBA00022801"/>
    </source>
</evidence>
<gene>
    <name evidence="12" type="ORF">NP493_2g02016</name>
</gene>
<feature type="binding site" evidence="8">
    <location>
        <position position="140"/>
    </location>
    <ligand>
        <name>Zn(2+)</name>
        <dbReference type="ChEBI" id="CHEBI:29105"/>
        <label>1</label>
    </ligand>
</feature>
<feature type="binding site" evidence="8">
    <location>
        <position position="177"/>
    </location>
    <ligand>
        <name>Zn(2+)</name>
        <dbReference type="ChEBI" id="CHEBI:29105"/>
        <label>2</label>
    </ligand>
</feature>
<evidence type="ECO:0000256" key="10">
    <source>
        <dbReference type="SAM" id="MobiDB-lite"/>
    </source>
</evidence>
<keyword evidence="4 9" id="KW-0378">Hydrolase</keyword>
<organism evidence="12 13">
    <name type="scientific">Ridgeia piscesae</name>
    <name type="common">Tubeworm</name>
    <dbReference type="NCBI Taxonomy" id="27915"/>
    <lineage>
        <taxon>Eukaryota</taxon>
        <taxon>Metazoa</taxon>
        <taxon>Spiralia</taxon>
        <taxon>Lophotrochozoa</taxon>
        <taxon>Annelida</taxon>
        <taxon>Polychaeta</taxon>
        <taxon>Sedentaria</taxon>
        <taxon>Canalipalpata</taxon>
        <taxon>Sabellida</taxon>
        <taxon>Siboglinidae</taxon>
        <taxon>Ridgeia</taxon>
    </lineage>
</organism>
<dbReference type="AlphaFoldDB" id="A0AAD9PGE9"/>
<dbReference type="InterPro" id="IPR036971">
    <property type="entry name" value="PDEase_catalytic_dom_sf"/>
</dbReference>
<feature type="compositionally biased region" description="Acidic residues" evidence="10">
    <location>
        <begin position="381"/>
        <end position="403"/>
    </location>
</feature>
<evidence type="ECO:0000256" key="5">
    <source>
        <dbReference type="ARBA" id="ARBA00061458"/>
    </source>
</evidence>
<evidence type="ECO:0000256" key="8">
    <source>
        <dbReference type="PIRSR" id="PIRSR623088-3"/>
    </source>
</evidence>